<protein>
    <submittedName>
        <fullName evidence="1">Uncharacterized protein</fullName>
    </submittedName>
</protein>
<accession>A0ACC1R6A1</accession>
<keyword evidence="2" id="KW-1185">Reference proteome</keyword>
<dbReference type="Proteomes" id="UP001148737">
    <property type="component" value="Unassembled WGS sequence"/>
</dbReference>
<proteinExistence type="predicted"/>
<sequence length="554" mass="61258">MVGVPGRSKGCRTCRRRKKGCDKAEPSCNQCLAAGLICEGYGRELVWVNATAEEEPTGRQRRPVANPSEPWQVRYAGQPGTNIDVILRDSLAKTAREQKYLGMFWSAYLPNGRAFTSRGCKLSTGGWTSHMGKLYDAEPTLRLASLAMSASVIGHQNNDSQLVIKGLKAYSEAIQEMGRAVACNSRRVGDGLLAASRLMEFYEILFGNDSGIYPDATMHVHGWRGHNDGQMSLVLTRGASNLQSGTGHQLFADGRLNMVVGDIAKRRRSRLAEPVWKSVPWQRQEKSVKDKLLDILMDIPGLLEDLDVVKSIEDPPSKEIMRQRVLFACKRCHGQLTVWEDEVGADLLVYDYIASGLPLPAPKTDIDTALLQITSLYWVVGILLYSTIGLLKREGPPVQTPPPQDTQPSYLSPPASVSSGASSGRPSPPPPVTSHTDDGRRNPKLCAYKIAHSVHLFWEPAAGAFGNHIGLFPLGVAMRFLASIEPIETSDPYQMMRQLFRRPFLGTQIGTFLSNLQKEAPREDLRKMAGDAGIQARAQAWWNRSEQRLQKEPQ</sequence>
<gene>
    <name evidence="1" type="ORF">NLG97_g605</name>
</gene>
<name>A0ACC1R6A1_9HYPO</name>
<dbReference type="EMBL" id="JANAKD010000022">
    <property type="protein sequence ID" value="KAJ3499083.1"/>
    <property type="molecule type" value="Genomic_DNA"/>
</dbReference>
<organism evidence="1 2">
    <name type="scientific">Lecanicillium saksenae</name>
    <dbReference type="NCBI Taxonomy" id="468837"/>
    <lineage>
        <taxon>Eukaryota</taxon>
        <taxon>Fungi</taxon>
        <taxon>Dikarya</taxon>
        <taxon>Ascomycota</taxon>
        <taxon>Pezizomycotina</taxon>
        <taxon>Sordariomycetes</taxon>
        <taxon>Hypocreomycetidae</taxon>
        <taxon>Hypocreales</taxon>
        <taxon>Cordycipitaceae</taxon>
        <taxon>Lecanicillium</taxon>
    </lineage>
</organism>
<evidence type="ECO:0000313" key="2">
    <source>
        <dbReference type="Proteomes" id="UP001148737"/>
    </source>
</evidence>
<comment type="caution">
    <text evidence="1">The sequence shown here is derived from an EMBL/GenBank/DDBJ whole genome shotgun (WGS) entry which is preliminary data.</text>
</comment>
<reference evidence="1" key="1">
    <citation type="submission" date="2022-07" db="EMBL/GenBank/DDBJ databases">
        <title>Genome Sequence of Lecanicillium saksenae.</title>
        <authorList>
            <person name="Buettner E."/>
        </authorList>
    </citation>
    <scope>NUCLEOTIDE SEQUENCE</scope>
    <source>
        <strain evidence="1">VT-O1</strain>
    </source>
</reference>
<evidence type="ECO:0000313" key="1">
    <source>
        <dbReference type="EMBL" id="KAJ3499083.1"/>
    </source>
</evidence>